<organism evidence="2">
    <name type="scientific">Haptolina ericina</name>
    <dbReference type="NCBI Taxonomy" id="156174"/>
    <lineage>
        <taxon>Eukaryota</taxon>
        <taxon>Haptista</taxon>
        <taxon>Haptophyta</taxon>
        <taxon>Prymnesiophyceae</taxon>
        <taxon>Prymnesiales</taxon>
        <taxon>Prymnesiaceae</taxon>
        <taxon>Haptolina</taxon>
    </lineage>
</organism>
<reference evidence="2" key="1">
    <citation type="submission" date="2021-01" db="EMBL/GenBank/DDBJ databases">
        <authorList>
            <person name="Corre E."/>
            <person name="Pelletier E."/>
            <person name="Niang G."/>
            <person name="Scheremetjew M."/>
            <person name="Finn R."/>
            <person name="Kale V."/>
            <person name="Holt S."/>
            <person name="Cochrane G."/>
            <person name="Meng A."/>
            <person name="Brown T."/>
            <person name="Cohen L."/>
        </authorList>
    </citation>
    <scope>NUCLEOTIDE SEQUENCE</scope>
    <source>
        <strain evidence="2">CCMP281</strain>
    </source>
</reference>
<feature type="compositionally biased region" description="Basic and acidic residues" evidence="1">
    <location>
        <begin position="1"/>
        <end position="59"/>
    </location>
</feature>
<evidence type="ECO:0000313" key="2">
    <source>
        <dbReference type="EMBL" id="CAE0111667.1"/>
    </source>
</evidence>
<evidence type="ECO:0000256" key="1">
    <source>
        <dbReference type="SAM" id="MobiDB-lite"/>
    </source>
</evidence>
<name>A0A7S3EW94_9EUKA</name>
<accession>A0A7S3EW94</accession>
<feature type="region of interest" description="Disordered" evidence="1">
    <location>
        <begin position="1"/>
        <end position="73"/>
    </location>
</feature>
<sequence>MMDSRTYGRDKRGGEEREEGKEGPRVGDKDEQNRNKNKDRKEQGNEGTDDKQRETREPGEGADGQGGVGKGRGELWRLAKKELRGRCFERADVWKMLLDDGIECHVFAYEVGREAKGGVRAIELFRPEAWHNTMLMADYSTEASVDDVMNQERTDGAWRETGR</sequence>
<gene>
    <name evidence="2" type="ORF">HERI1096_LOCUS12327</name>
</gene>
<dbReference type="AlphaFoldDB" id="A0A7S3EW94"/>
<proteinExistence type="predicted"/>
<dbReference type="EMBL" id="HBHX01022120">
    <property type="protein sequence ID" value="CAE0111667.1"/>
    <property type="molecule type" value="Transcribed_RNA"/>
</dbReference>
<protein>
    <submittedName>
        <fullName evidence="2">Uncharacterized protein</fullName>
    </submittedName>
</protein>
<feature type="compositionally biased region" description="Gly residues" evidence="1">
    <location>
        <begin position="61"/>
        <end position="70"/>
    </location>
</feature>